<name>A0A6C0C3N3_9ZZZZ</name>
<feature type="transmembrane region" description="Helical" evidence="1">
    <location>
        <begin position="134"/>
        <end position="153"/>
    </location>
</feature>
<evidence type="ECO:0000313" key="2">
    <source>
        <dbReference type="EMBL" id="QHS98369.1"/>
    </source>
</evidence>
<sequence>MTKLTPKQRLKICIVGQLLVLIAVIIPTVLLANKDSTYYRFGPNDDLIVISIKINTWTRYCFLLVYTMIFRICKVFINELGMPILTFNIYNPNQKIIEDFTRMELQVLANIMFTLNAISYAITIQLSILQIDIAVFSGIFSELAAIPTIHILLKDKEFVNEKEPKKQTATKETELYFTL</sequence>
<organism evidence="2">
    <name type="scientific">viral metagenome</name>
    <dbReference type="NCBI Taxonomy" id="1070528"/>
    <lineage>
        <taxon>unclassified sequences</taxon>
        <taxon>metagenomes</taxon>
        <taxon>organismal metagenomes</taxon>
    </lineage>
</organism>
<dbReference type="EMBL" id="MN739316">
    <property type="protein sequence ID" value="QHS98369.1"/>
    <property type="molecule type" value="Genomic_DNA"/>
</dbReference>
<keyword evidence="1" id="KW-1133">Transmembrane helix</keyword>
<proteinExistence type="predicted"/>
<evidence type="ECO:0000256" key="1">
    <source>
        <dbReference type="SAM" id="Phobius"/>
    </source>
</evidence>
<protein>
    <submittedName>
        <fullName evidence="2">Uncharacterized protein</fullName>
    </submittedName>
</protein>
<reference evidence="2" key="1">
    <citation type="journal article" date="2020" name="Nature">
        <title>Giant virus diversity and host interactions through global metagenomics.</title>
        <authorList>
            <person name="Schulz F."/>
            <person name="Roux S."/>
            <person name="Paez-Espino D."/>
            <person name="Jungbluth S."/>
            <person name="Walsh D.A."/>
            <person name="Denef V.J."/>
            <person name="McMahon K.D."/>
            <person name="Konstantinidis K.T."/>
            <person name="Eloe-Fadrosh E.A."/>
            <person name="Kyrpides N.C."/>
            <person name="Woyke T."/>
        </authorList>
    </citation>
    <scope>NUCLEOTIDE SEQUENCE</scope>
    <source>
        <strain evidence="2">GVMAG-M-3300020185-18</strain>
    </source>
</reference>
<feature type="transmembrane region" description="Helical" evidence="1">
    <location>
        <begin position="57"/>
        <end position="77"/>
    </location>
</feature>
<accession>A0A6C0C3N3</accession>
<dbReference type="AlphaFoldDB" id="A0A6C0C3N3"/>
<feature type="transmembrane region" description="Helical" evidence="1">
    <location>
        <begin position="107"/>
        <end position="128"/>
    </location>
</feature>
<feature type="transmembrane region" description="Helical" evidence="1">
    <location>
        <begin position="12"/>
        <end position="32"/>
    </location>
</feature>
<keyword evidence="1" id="KW-0472">Membrane</keyword>
<keyword evidence="1" id="KW-0812">Transmembrane</keyword>